<protein>
    <submittedName>
        <fullName evidence="2">Peptidase aspartic putative domain-containing protein</fullName>
    </submittedName>
</protein>
<organism evidence="1 2">
    <name type="scientific">Ditylenchus dipsaci</name>
    <dbReference type="NCBI Taxonomy" id="166011"/>
    <lineage>
        <taxon>Eukaryota</taxon>
        <taxon>Metazoa</taxon>
        <taxon>Ecdysozoa</taxon>
        <taxon>Nematoda</taxon>
        <taxon>Chromadorea</taxon>
        <taxon>Rhabditida</taxon>
        <taxon>Tylenchina</taxon>
        <taxon>Tylenchomorpha</taxon>
        <taxon>Sphaerularioidea</taxon>
        <taxon>Anguinidae</taxon>
        <taxon>Anguininae</taxon>
        <taxon>Ditylenchus</taxon>
    </lineage>
</organism>
<dbReference type="WBParaSite" id="jg16191">
    <property type="protein sequence ID" value="jg16191"/>
    <property type="gene ID" value="jg16191"/>
</dbReference>
<evidence type="ECO:0000313" key="1">
    <source>
        <dbReference type="Proteomes" id="UP000887574"/>
    </source>
</evidence>
<dbReference type="Proteomes" id="UP000887574">
    <property type="component" value="Unplaced"/>
</dbReference>
<keyword evidence="1" id="KW-1185">Reference proteome</keyword>
<dbReference type="AlphaFoldDB" id="A0A915D756"/>
<proteinExistence type="predicted"/>
<evidence type="ECO:0000313" key="2">
    <source>
        <dbReference type="WBParaSite" id="jg16191"/>
    </source>
</evidence>
<sequence length="183" mass="20442">MCRKITVFARDSQKRFEATLFVDGGSHGTLLKESFSQKAGFPIQSRDKVAVRPILVDAPIDLQSNMVEFGVQTKHGAMYLFGRTLPKLIPKTAIVPVEEKMSLASEYELIHEEPDILIGIDYYWDLEIQLQRRLSNGLCLADSILGPFISGRGSIPESNRGRPVHISANSLTIEEEEVELNAK</sequence>
<accession>A0A915D756</accession>
<reference evidence="2" key="1">
    <citation type="submission" date="2022-11" db="UniProtKB">
        <authorList>
            <consortium name="WormBaseParasite"/>
        </authorList>
    </citation>
    <scope>IDENTIFICATION</scope>
</reference>
<name>A0A915D756_9BILA</name>